<proteinExistence type="predicted"/>
<protein>
    <submittedName>
        <fullName evidence="1">Uncharacterized protein</fullName>
    </submittedName>
</protein>
<dbReference type="EMBL" id="NPJF01000052">
    <property type="protein sequence ID" value="OYP53796.1"/>
    <property type="molecule type" value="Genomic_DNA"/>
</dbReference>
<gene>
    <name evidence="1" type="ORF">CIK91_10810</name>
</gene>
<comment type="caution">
    <text evidence="1">The sequence shown here is derived from an EMBL/GenBank/DDBJ whole genome shotgun (WGS) entry which is preliminary data.</text>
</comment>
<sequence length="145" mass="17138">MYAQTYRLRKVNDSLSYLQLQTDSSLHEWPLPYPIYQMQTADIDNNGTEEVLIGVVKGTRFYPQKARRLFIFKNVNGKIRPMWLGSRLAGSLQDFRCVNHHIRSLEKRGDKWLVAEFKMGPFGPSFIRYLIYDTTEQEAKKQFKR</sequence>
<keyword evidence="2" id="KW-1185">Reference proteome</keyword>
<organism evidence="1 2">
    <name type="scientific">Segatella bryantii</name>
    <name type="common">Prevotella bryantii</name>
    <dbReference type="NCBI Taxonomy" id="77095"/>
    <lineage>
        <taxon>Bacteria</taxon>
        <taxon>Pseudomonadati</taxon>
        <taxon>Bacteroidota</taxon>
        <taxon>Bacteroidia</taxon>
        <taxon>Bacteroidales</taxon>
        <taxon>Prevotellaceae</taxon>
        <taxon>Segatella</taxon>
    </lineage>
</organism>
<accession>A0ABX4EF66</accession>
<evidence type="ECO:0000313" key="1">
    <source>
        <dbReference type="EMBL" id="OYP53796.1"/>
    </source>
</evidence>
<name>A0ABX4EF66_SEGBR</name>
<evidence type="ECO:0000313" key="2">
    <source>
        <dbReference type="Proteomes" id="UP000216189"/>
    </source>
</evidence>
<reference evidence="1 2" key="1">
    <citation type="submission" date="2017-08" db="EMBL/GenBank/DDBJ databases">
        <title>Comparative genomics of non-oral Prevotella species.</title>
        <authorList>
            <person name="Accetto T."/>
            <person name="Nograsek B."/>
            <person name="Avgustin G."/>
        </authorList>
    </citation>
    <scope>NUCLEOTIDE SEQUENCE [LARGE SCALE GENOMIC DNA]</scope>
    <source>
        <strain evidence="1 2">TC1-1</strain>
    </source>
</reference>
<dbReference type="Proteomes" id="UP000216189">
    <property type="component" value="Unassembled WGS sequence"/>
</dbReference>